<dbReference type="InterPro" id="IPR003609">
    <property type="entry name" value="Pan_app"/>
</dbReference>
<feature type="region of interest" description="Disordered" evidence="1">
    <location>
        <begin position="41"/>
        <end position="175"/>
    </location>
</feature>
<feature type="chain" id="PRO_5047285412" description="Apple domain-containing protein" evidence="2">
    <location>
        <begin position="21"/>
        <end position="435"/>
    </location>
</feature>
<evidence type="ECO:0000313" key="5">
    <source>
        <dbReference type="Proteomes" id="UP001498476"/>
    </source>
</evidence>
<feature type="compositionally biased region" description="Low complexity" evidence="1">
    <location>
        <begin position="41"/>
        <end position="167"/>
    </location>
</feature>
<comment type="caution">
    <text evidence="4">The sequence shown here is derived from an EMBL/GenBank/DDBJ whole genome shotgun (WGS) entry which is preliminary data.</text>
</comment>
<dbReference type="Proteomes" id="UP001498476">
    <property type="component" value="Unassembled WGS sequence"/>
</dbReference>
<organism evidence="4 5">
    <name type="scientific">Neonectria punicea</name>
    <dbReference type="NCBI Taxonomy" id="979145"/>
    <lineage>
        <taxon>Eukaryota</taxon>
        <taxon>Fungi</taxon>
        <taxon>Dikarya</taxon>
        <taxon>Ascomycota</taxon>
        <taxon>Pezizomycotina</taxon>
        <taxon>Sordariomycetes</taxon>
        <taxon>Hypocreomycetidae</taxon>
        <taxon>Hypocreales</taxon>
        <taxon>Nectriaceae</taxon>
        <taxon>Neonectria</taxon>
    </lineage>
</organism>
<keyword evidence="2" id="KW-0732">Signal</keyword>
<proteinExistence type="predicted"/>
<accession>A0ABR1GM17</accession>
<reference evidence="4 5" key="1">
    <citation type="journal article" date="2025" name="Microbiol. Resour. Announc.">
        <title>Draft genome sequences for Neonectria magnoliae and Neonectria punicea, canker pathogens of Liriodendron tulipifera and Acer saccharum in West Virginia.</title>
        <authorList>
            <person name="Petronek H.M."/>
            <person name="Kasson M.T."/>
            <person name="Metheny A.M."/>
            <person name="Stauder C.M."/>
            <person name="Lovett B."/>
            <person name="Lynch S.C."/>
            <person name="Garnas J.R."/>
            <person name="Kasson L.R."/>
            <person name="Stajich J.E."/>
        </authorList>
    </citation>
    <scope>NUCLEOTIDE SEQUENCE [LARGE SCALE GENOMIC DNA]</scope>
    <source>
        <strain evidence="4 5">NRRL 64653</strain>
    </source>
</reference>
<dbReference type="PROSITE" id="PS50948">
    <property type="entry name" value="PAN"/>
    <property type="match status" value="1"/>
</dbReference>
<evidence type="ECO:0000313" key="4">
    <source>
        <dbReference type="EMBL" id="KAK7402937.1"/>
    </source>
</evidence>
<protein>
    <recommendedName>
        <fullName evidence="3">Apple domain-containing protein</fullName>
    </recommendedName>
</protein>
<feature type="signal peptide" evidence="2">
    <location>
        <begin position="1"/>
        <end position="20"/>
    </location>
</feature>
<sequence>MLPRPIAAILAAVVLAGVHAGPCKPAGLTSLSTDRIETVSTATSVDTTTVTSSDESTTTQAEDQTSESTTSTLETTSTSQSVDTSSSEITTTQEEEQSSFSSDSATSTLETTSSSQDESSTTLIISQASTDTSMPPSTDTSTITTVDTTSTVVTSDAETSTTSAAPPCVEPDNGDNLIRNPSFDSICNVNEFDLAPWTVDSPGTVVSSVTLGSKTLTPNSGNHLLSFYNLGNDAKYLQQTIHNLEAGRKYLFTAYISMRVELVASGKPYRLFKIDGTSYNEDIASGGAVATWTKQYAVLTPTSNTMDFAIGWYCSGSWRSSVFIDNLSLVPYSPRCTRLPSTPSGKICELRGAAQQATGRFIGNGGAQTTVEFCAETCRQTNGCVAFHFTDNPSLLAGACWLYTAPVVDLEVSTTYGLTQAYYDVDCFECSGSGD</sequence>
<gene>
    <name evidence="4" type="ORF">QQX98_011289</name>
</gene>
<keyword evidence="5" id="KW-1185">Reference proteome</keyword>
<evidence type="ECO:0000259" key="3">
    <source>
        <dbReference type="PROSITE" id="PS50948"/>
    </source>
</evidence>
<feature type="domain" description="Apple" evidence="3">
    <location>
        <begin position="348"/>
        <end position="427"/>
    </location>
</feature>
<dbReference type="EMBL" id="JAZAVJ010000272">
    <property type="protein sequence ID" value="KAK7402937.1"/>
    <property type="molecule type" value="Genomic_DNA"/>
</dbReference>
<name>A0ABR1GM17_9HYPO</name>
<evidence type="ECO:0000256" key="2">
    <source>
        <dbReference type="SAM" id="SignalP"/>
    </source>
</evidence>
<evidence type="ECO:0000256" key="1">
    <source>
        <dbReference type="SAM" id="MobiDB-lite"/>
    </source>
</evidence>